<dbReference type="Proteomes" id="UP001606300">
    <property type="component" value="Unassembled WGS sequence"/>
</dbReference>
<dbReference type="CDD" id="cd03215">
    <property type="entry name" value="ABC_Carb_Monos_II"/>
    <property type="match status" value="1"/>
</dbReference>
<proteinExistence type="predicted"/>
<dbReference type="Pfam" id="PF00005">
    <property type="entry name" value="ABC_tran"/>
    <property type="match status" value="2"/>
</dbReference>
<keyword evidence="2" id="KW-0472">Membrane</keyword>
<sequence>MNLDKTVPVLELSGIHKGFPGVKALSDVSLRLFPGEVHALMGQNGAGKSTLIKVLTGLYQPDAGVITLDGNTIAPKRTEDAQDLGIRTVYQEVNLCPNLSVAENICAGRFPRKSWLGGGRIDWSAVNAEAERVLKQMDLDIDVTAPLSRYSLSVQQMVAIARALRISARVLILDEPTSSLDDAAVQRLFTVLRRLRDQGLAILFVTHFLDQTYALADRITVMRNGETEGEYLAADLGRLALVNKMVGAPPDQQPTRLDSSGAGSSEVVLKTEGLARRGAVQPLDLTLHRGEVLGLAGLLGSGRTEAARLLFGADAADAGHVEMAARNGRSGRNGRKGRKGAWHSPREAIAAGIAFCSEDRKHEGAILDLSVRDNILLALQARTGLRLCMSHEQQQALADDYIRKLGIKTSSADTPIGQLSGGNQQKALLARWLATQPDVLILDEPTRGIDVRAKEDLMDQVRALAHAEDGKAGMAVVFISSELPEVLHCSDRVLVLRDRRAAGEYRRGELDERSVLEVIAAEPAGA</sequence>
<feature type="domain" description="ABC transporter" evidence="7">
    <location>
        <begin position="263"/>
        <end position="523"/>
    </location>
</feature>
<dbReference type="GO" id="GO:0005524">
    <property type="term" value="F:ATP binding"/>
    <property type="evidence" value="ECO:0007669"/>
    <property type="project" value="UniProtKB-KW"/>
</dbReference>
<dbReference type="SMART" id="SM00382">
    <property type="entry name" value="AAA"/>
    <property type="match status" value="2"/>
</dbReference>
<dbReference type="InterPro" id="IPR003439">
    <property type="entry name" value="ABC_transporter-like_ATP-bd"/>
</dbReference>
<evidence type="ECO:0000256" key="4">
    <source>
        <dbReference type="ARBA" id="ARBA00022737"/>
    </source>
</evidence>
<keyword evidence="1" id="KW-0813">Transport</keyword>
<evidence type="ECO:0000256" key="6">
    <source>
        <dbReference type="ARBA" id="ARBA00022840"/>
    </source>
</evidence>
<feature type="domain" description="ABC transporter" evidence="7">
    <location>
        <begin position="10"/>
        <end position="249"/>
    </location>
</feature>
<dbReference type="EMBL" id="JBIGHY010000003">
    <property type="protein sequence ID" value="MFG6414631.1"/>
    <property type="molecule type" value="Genomic_DNA"/>
</dbReference>
<evidence type="ECO:0000256" key="2">
    <source>
        <dbReference type="ARBA" id="ARBA00022475"/>
    </source>
</evidence>
<dbReference type="RefSeq" id="WP_394470700.1">
    <property type="nucleotide sequence ID" value="NZ_JBIGHY010000003.1"/>
</dbReference>
<evidence type="ECO:0000256" key="1">
    <source>
        <dbReference type="ARBA" id="ARBA00022448"/>
    </source>
</evidence>
<evidence type="ECO:0000313" key="9">
    <source>
        <dbReference type="Proteomes" id="UP001606300"/>
    </source>
</evidence>
<dbReference type="PROSITE" id="PS00211">
    <property type="entry name" value="ABC_TRANSPORTER_1"/>
    <property type="match status" value="1"/>
</dbReference>
<dbReference type="PROSITE" id="PS50893">
    <property type="entry name" value="ABC_TRANSPORTER_2"/>
    <property type="match status" value="2"/>
</dbReference>
<reference evidence="8 9" key="1">
    <citation type="submission" date="2024-09" db="EMBL/GenBank/DDBJ databases">
        <title>Novel species of the genus Pelomonas and Roseateles isolated from streams.</title>
        <authorList>
            <person name="Lu H."/>
        </authorList>
    </citation>
    <scope>NUCLEOTIDE SEQUENCE [LARGE SCALE GENOMIC DNA]</scope>
    <source>
        <strain evidence="8 9">DC23W</strain>
    </source>
</reference>
<accession>A0ABW7ERI6</accession>
<evidence type="ECO:0000256" key="3">
    <source>
        <dbReference type="ARBA" id="ARBA00022597"/>
    </source>
</evidence>
<evidence type="ECO:0000256" key="5">
    <source>
        <dbReference type="ARBA" id="ARBA00022741"/>
    </source>
</evidence>
<evidence type="ECO:0000313" key="8">
    <source>
        <dbReference type="EMBL" id="MFG6414631.1"/>
    </source>
</evidence>
<organism evidence="8 9">
    <name type="scientific">Pelomonas dachongensis</name>
    <dbReference type="NCBI Taxonomy" id="3299029"/>
    <lineage>
        <taxon>Bacteria</taxon>
        <taxon>Pseudomonadati</taxon>
        <taxon>Pseudomonadota</taxon>
        <taxon>Betaproteobacteria</taxon>
        <taxon>Burkholderiales</taxon>
        <taxon>Sphaerotilaceae</taxon>
        <taxon>Roseateles</taxon>
    </lineage>
</organism>
<keyword evidence="2" id="KW-1003">Cell membrane</keyword>
<dbReference type="PANTHER" id="PTHR43790">
    <property type="entry name" value="CARBOHYDRATE TRANSPORT ATP-BINDING PROTEIN MG119-RELATED"/>
    <property type="match status" value="1"/>
</dbReference>
<dbReference type="CDD" id="cd03216">
    <property type="entry name" value="ABC_Carb_Monos_I"/>
    <property type="match status" value="1"/>
</dbReference>
<dbReference type="InterPro" id="IPR027417">
    <property type="entry name" value="P-loop_NTPase"/>
</dbReference>
<protein>
    <submittedName>
        <fullName evidence="8">Sugar ABC transporter ATP-binding protein</fullName>
    </submittedName>
</protein>
<dbReference type="InterPro" id="IPR003593">
    <property type="entry name" value="AAA+_ATPase"/>
</dbReference>
<keyword evidence="4" id="KW-0677">Repeat</keyword>
<keyword evidence="3" id="KW-0762">Sugar transport</keyword>
<name>A0ABW7ERI6_9BURK</name>
<keyword evidence="6 8" id="KW-0067">ATP-binding</keyword>
<dbReference type="SUPFAM" id="SSF52540">
    <property type="entry name" value="P-loop containing nucleoside triphosphate hydrolases"/>
    <property type="match status" value="2"/>
</dbReference>
<comment type="caution">
    <text evidence="8">The sequence shown here is derived from an EMBL/GenBank/DDBJ whole genome shotgun (WGS) entry which is preliminary data.</text>
</comment>
<dbReference type="Gene3D" id="3.40.50.300">
    <property type="entry name" value="P-loop containing nucleotide triphosphate hydrolases"/>
    <property type="match status" value="2"/>
</dbReference>
<dbReference type="InterPro" id="IPR050107">
    <property type="entry name" value="ABC_carbohydrate_import_ATPase"/>
</dbReference>
<evidence type="ECO:0000259" key="7">
    <source>
        <dbReference type="PROSITE" id="PS50893"/>
    </source>
</evidence>
<gene>
    <name evidence="8" type="ORF">ACG02S_12060</name>
</gene>
<keyword evidence="5" id="KW-0547">Nucleotide-binding</keyword>
<dbReference type="InterPro" id="IPR017871">
    <property type="entry name" value="ABC_transporter-like_CS"/>
</dbReference>
<keyword evidence="9" id="KW-1185">Reference proteome</keyword>
<dbReference type="PANTHER" id="PTHR43790:SF9">
    <property type="entry name" value="GALACTOFURANOSE TRANSPORTER ATP-BINDING PROTEIN YTFR"/>
    <property type="match status" value="1"/>
</dbReference>